<dbReference type="EMBL" id="JAYKXP010000022">
    <property type="protein sequence ID" value="KAK7045937.1"/>
    <property type="molecule type" value="Genomic_DNA"/>
</dbReference>
<protein>
    <submittedName>
        <fullName evidence="1">Uncharacterized protein</fullName>
    </submittedName>
</protein>
<accession>A0AAW0D0H5</accession>
<evidence type="ECO:0000313" key="2">
    <source>
        <dbReference type="Proteomes" id="UP001383192"/>
    </source>
</evidence>
<organism evidence="1 2">
    <name type="scientific">Paramarasmius palmivorus</name>
    <dbReference type="NCBI Taxonomy" id="297713"/>
    <lineage>
        <taxon>Eukaryota</taxon>
        <taxon>Fungi</taxon>
        <taxon>Dikarya</taxon>
        <taxon>Basidiomycota</taxon>
        <taxon>Agaricomycotina</taxon>
        <taxon>Agaricomycetes</taxon>
        <taxon>Agaricomycetidae</taxon>
        <taxon>Agaricales</taxon>
        <taxon>Marasmiineae</taxon>
        <taxon>Marasmiaceae</taxon>
        <taxon>Paramarasmius</taxon>
    </lineage>
</organism>
<comment type="caution">
    <text evidence="1">The sequence shown here is derived from an EMBL/GenBank/DDBJ whole genome shotgun (WGS) entry which is preliminary data.</text>
</comment>
<proteinExistence type="predicted"/>
<sequence>MVNGHRTPSLLQLQTFCRLKGFTRDFGALFKTSRSPQSHTNVLRPLKNQMSSPSEMETYLKAMRRDGVTQNWDVVVTYDEDSINKLLRERYDEPDTGLSTKVEPSFVTTDRDDIEYTQYYSLDLGPPLIQFQDTPNEPTCDLTMPIVSGRIWSVDTDTGKEHPTTELEGGIYSITITKISLGTISGETEAGDIKHGNDIVEFPLDKVSDEQIVINIPASGDLDYRITYPDDMPEKDIPWAMRQENLLVALRTYFPGTVKAIHYALAGVSNEPPTSGVVDLIPHAFRIVTYKDSDGDSAKSYLSVLIQTRGSTAEGNTKQLQSSWNAEWAAANINPVPVGKSASIILNNGFFITSFITPTLKGSGQIIDVVPKALGSDDSGLQIECTWNKSVKIDSRHFEDDDVTFNDKLTKADVPALEYNPNDSKGLPLRIKFGQEKGLNEPATISLEWKYSFHQTWSGVMSHLEVGRGGMVVTVHNNVKGGFTATFTLKKIFDIKSLTQEDLKISIDFSKDDWTVETKPDEGGSFWENFGAAFGGTAKVGFLPDFIKDSAIEGIGFNFDFGTLRFFSVTNVFLPGRKVIDVDDKTGLRIPRDLVIVGDVVPSTSPPA</sequence>
<keyword evidence="2" id="KW-1185">Reference proteome</keyword>
<reference evidence="1 2" key="1">
    <citation type="submission" date="2024-01" db="EMBL/GenBank/DDBJ databases">
        <title>A draft genome for a cacao thread blight-causing isolate of Paramarasmius palmivorus.</title>
        <authorList>
            <person name="Baruah I.K."/>
            <person name="Bukari Y."/>
            <person name="Amoako-Attah I."/>
            <person name="Meinhardt L.W."/>
            <person name="Bailey B.A."/>
            <person name="Cohen S.P."/>
        </authorList>
    </citation>
    <scope>NUCLEOTIDE SEQUENCE [LARGE SCALE GENOMIC DNA]</scope>
    <source>
        <strain evidence="1 2">GH-12</strain>
    </source>
</reference>
<gene>
    <name evidence="1" type="ORF">VNI00_006932</name>
</gene>
<dbReference type="Proteomes" id="UP001383192">
    <property type="component" value="Unassembled WGS sequence"/>
</dbReference>
<evidence type="ECO:0000313" key="1">
    <source>
        <dbReference type="EMBL" id="KAK7045937.1"/>
    </source>
</evidence>
<name>A0AAW0D0H5_9AGAR</name>
<dbReference type="AlphaFoldDB" id="A0AAW0D0H5"/>